<keyword evidence="1" id="KW-0472">Membrane</keyword>
<gene>
    <name evidence="3" type="ORF">AS156_09380</name>
</gene>
<keyword evidence="1" id="KW-0812">Transmembrane</keyword>
<keyword evidence="1" id="KW-1133">Transmembrane helix</keyword>
<evidence type="ECO:0000313" key="4">
    <source>
        <dbReference type="Proteomes" id="UP000057737"/>
    </source>
</evidence>
<dbReference type="EMBL" id="LNCU01000081">
    <property type="protein sequence ID" value="KWV52970.1"/>
    <property type="molecule type" value="Genomic_DNA"/>
</dbReference>
<evidence type="ECO:0000259" key="2">
    <source>
        <dbReference type="Pfam" id="PF07811"/>
    </source>
</evidence>
<keyword evidence="4" id="KW-1185">Reference proteome</keyword>
<comment type="caution">
    <text evidence="3">The sequence shown here is derived from an EMBL/GenBank/DDBJ whole genome shotgun (WGS) entry which is preliminary data.</text>
</comment>
<accession>A0A125Q833</accession>
<dbReference type="Proteomes" id="UP000057737">
    <property type="component" value="Unassembled WGS sequence"/>
</dbReference>
<organism evidence="3 4">
    <name type="scientific">Bradyrhizobium macuxiense</name>
    <dbReference type="NCBI Taxonomy" id="1755647"/>
    <lineage>
        <taxon>Bacteria</taxon>
        <taxon>Pseudomonadati</taxon>
        <taxon>Pseudomonadota</taxon>
        <taxon>Alphaproteobacteria</taxon>
        <taxon>Hyphomicrobiales</taxon>
        <taxon>Nitrobacteraceae</taxon>
        <taxon>Bradyrhizobium</taxon>
    </lineage>
</organism>
<proteinExistence type="predicted"/>
<name>A0A125Q833_9BRAD</name>
<reference evidence="3 4" key="1">
    <citation type="submission" date="2015-11" db="EMBL/GenBank/DDBJ databases">
        <title>Draft Genome Sequence of the Strain BR 10303 (Bradyrhizobium sp.) isolated from nodules of Centrolobium paraense.</title>
        <authorList>
            <person name="Zelli J.E."/>
            <person name="Simoes-Araujo J.L."/>
            <person name="Barauna A.C."/>
            <person name="Silva K."/>
        </authorList>
    </citation>
    <scope>NUCLEOTIDE SEQUENCE [LARGE SCALE GENOMIC DNA]</scope>
    <source>
        <strain evidence="3 4">BR 10303</strain>
    </source>
</reference>
<sequence length="147" mass="15158">MLGHFRDNTRGAAAIEFGVLVPLLTLMVISVVDVGLAVYRKMQVEDAAQAGVEYAVAHGFDANGISAAVANATNSTAITANPGPTKYCGCATASGVNSMTCGSVCPGGALAGTYTTVTAQALYWTIINYQVVPTSYSISMQSTVRLQ</sequence>
<feature type="transmembrane region" description="Helical" evidence="1">
    <location>
        <begin position="12"/>
        <end position="39"/>
    </location>
</feature>
<dbReference type="AlphaFoldDB" id="A0A125Q833"/>
<feature type="domain" description="TadE-like" evidence="2">
    <location>
        <begin position="11"/>
        <end position="52"/>
    </location>
</feature>
<evidence type="ECO:0000313" key="3">
    <source>
        <dbReference type="EMBL" id="KWV52970.1"/>
    </source>
</evidence>
<dbReference type="InterPro" id="IPR012495">
    <property type="entry name" value="TadE-like_dom"/>
</dbReference>
<dbReference type="Pfam" id="PF07811">
    <property type="entry name" value="TadE"/>
    <property type="match status" value="1"/>
</dbReference>
<evidence type="ECO:0000256" key="1">
    <source>
        <dbReference type="SAM" id="Phobius"/>
    </source>
</evidence>
<protein>
    <recommendedName>
        <fullName evidence="2">TadE-like domain-containing protein</fullName>
    </recommendedName>
</protein>